<name>A0A7R9IRD9_9NEOP</name>
<dbReference type="GO" id="GO:0016020">
    <property type="term" value="C:membrane"/>
    <property type="evidence" value="ECO:0007669"/>
    <property type="project" value="UniProtKB-SubCell"/>
</dbReference>
<feature type="region of interest" description="Disordered" evidence="5">
    <location>
        <begin position="1"/>
        <end position="72"/>
    </location>
</feature>
<evidence type="ECO:0000256" key="1">
    <source>
        <dbReference type="ARBA" id="ARBA00004141"/>
    </source>
</evidence>
<keyword evidence="3 6" id="KW-1133">Transmembrane helix</keyword>
<feature type="transmembrane region" description="Helical" evidence="6">
    <location>
        <begin position="209"/>
        <end position="229"/>
    </location>
</feature>
<evidence type="ECO:0000256" key="3">
    <source>
        <dbReference type="ARBA" id="ARBA00022989"/>
    </source>
</evidence>
<evidence type="ECO:0000256" key="2">
    <source>
        <dbReference type="ARBA" id="ARBA00022692"/>
    </source>
</evidence>
<organism evidence="7">
    <name type="scientific">Timema tahoe</name>
    <dbReference type="NCBI Taxonomy" id="61484"/>
    <lineage>
        <taxon>Eukaryota</taxon>
        <taxon>Metazoa</taxon>
        <taxon>Ecdysozoa</taxon>
        <taxon>Arthropoda</taxon>
        <taxon>Hexapoda</taxon>
        <taxon>Insecta</taxon>
        <taxon>Pterygota</taxon>
        <taxon>Neoptera</taxon>
        <taxon>Polyneoptera</taxon>
        <taxon>Phasmatodea</taxon>
        <taxon>Timematodea</taxon>
        <taxon>Timematoidea</taxon>
        <taxon>Timematidae</taxon>
        <taxon>Timema</taxon>
    </lineage>
</organism>
<keyword evidence="4 6" id="KW-0472">Membrane</keyword>
<feature type="transmembrane region" description="Helical" evidence="6">
    <location>
        <begin position="170"/>
        <end position="188"/>
    </location>
</feature>
<evidence type="ECO:0008006" key="8">
    <source>
        <dbReference type="Google" id="ProtNLM"/>
    </source>
</evidence>
<dbReference type="PANTHER" id="PTHR24064">
    <property type="entry name" value="SOLUTE CARRIER FAMILY 22 MEMBER"/>
    <property type="match status" value="1"/>
</dbReference>
<reference evidence="7" key="1">
    <citation type="submission" date="2020-11" db="EMBL/GenBank/DDBJ databases">
        <authorList>
            <person name="Tran Van P."/>
        </authorList>
    </citation>
    <scope>NUCLEOTIDE SEQUENCE</scope>
</reference>
<dbReference type="InterPro" id="IPR036259">
    <property type="entry name" value="MFS_trans_sf"/>
</dbReference>
<evidence type="ECO:0000256" key="4">
    <source>
        <dbReference type="ARBA" id="ARBA00023136"/>
    </source>
</evidence>
<comment type="subcellular location">
    <subcellularLocation>
        <location evidence="1">Membrane</location>
        <topology evidence="1">Multi-pass membrane protein</topology>
    </subcellularLocation>
</comment>
<sequence>MSDNTSKTSQYIANKRTAMSTESGEERREKGGRRRRRRDVVGVVPVTQRTGDTYFENGPGEESGNKRADSPSVISSRAFSKSTLPLLPSIVPRVVLTVCYDAISRNVNDVGYSPFVMFSVSSATILPSCLVILFLQDRVGRKGMASVSLLSTGLFTAASGIILACRKSNMLLTASLAIVGRFGVNIAYNSGAQYAAELIPTEVRGQGVAAIHVAGYAATFFSPYILYMVSGLIGQEPTRRCKSLIC</sequence>
<dbReference type="SUPFAM" id="SSF103473">
    <property type="entry name" value="MFS general substrate transporter"/>
    <property type="match status" value="1"/>
</dbReference>
<feature type="transmembrane region" description="Helical" evidence="6">
    <location>
        <begin position="115"/>
        <end position="135"/>
    </location>
</feature>
<dbReference type="AlphaFoldDB" id="A0A7R9IRD9"/>
<proteinExistence type="predicted"/>
<accession>A0A7R9IRD9</accession>
<protein>
    <recommendedName>
        <fullName evidence="8">Major facilitator superfamily (MFS) profile domain-containing protein</fullName>
    </recommendedName>
</protein>
<dbReference type="EMBL" id="OE007096">
    <property type="protein sequence ID" value="CAD7463031.1"/>
    <property type="molecule type" value="Genomic_DNA"/>
</dbReference>
<dbReference type="Gene3D" id="1.20.1250.20">
    <property type="entry name" value="MFS general substrate transporter like domains"/>
    <property type="match status" value="1"/>
</dbReference>
<gene>
    <name evidence="7" type="ORF">TTEB3V08_LOCUS10918</name>
</gene>
<keyword evidence="2 6" id="KW-0812">Transmembrane</keyword>
<evidence type="ECO:0000256" key="5">
    <source>
        <dbReference type="SAM" id="MobiDB-lite"/>
    </source>
</evidence>
<feature type="compositionally biased region" description="Polar residues" evidence="5">
    <location>
        <begin position="1"/>
        <end position="21"/>
    </location>
</feature>
<evidence type="ECO:0000313" key="7">
    <source>
        <dbReference type="EMBL" id="CAD7463031.1"/>
    </source>
</evidence>
<evidence type="ECO:0000256" key="6">
    <source>
        <dbReference type="SAM" id="Phobius"/>
    </source>
</evidence>
<feature type="transmembrane region" description="Helical" evidence="6">
    <location>
        <begin position="147"/>
        <end position="164"/>
    </location>
</feature>